<dbReference type="GO" id="GO:0047804">
    <property type="term" value="F:cysteine-S-conjugate beta-lyase activity"/>
    <property type="evidence" value="ECO:0007669"/>
    <property type="project" value="UniProtKB-EC"/>
</dbReference>
<dbReference type="InterPro" id="IPR015424">
    <property type="entry name" value="PyrdxlP-dep_Trfase"/>
</dbReference>
<evidence type="ECO:0000256" key="2">
    <source>
        <dbReference type="ARBA" id="ARBA00012224"/>
    </source>
</evidence>
<dbReference type="InterPro" id="IPR027619">
    <property type="entry name" value="C-S_lyase_PatB-like"/>
</dbReference>
<protein>
    <recommendedName>
        <fullName evidence="2">cysteine-S-conjugate beta-lyase</fullName>
        <ecNumber evidence="2">4.4.1.13</ecNumber>
    </recommendedName>
</protein>
<accession>A0A328U2F4</accession>
<organism evidence="7 8">
    <name type="scientific">Paenibacillus montanisoli</name>
    <dbReference type="NCBI Taxonomy" id="2081970"/>
    <lineage>
        <taxon>Bacteria</taxon>
        <taxon>Bacillati</taxon>
        <taxon>Bacillota</taxon>
        <taxon>Bacilli</taxon>
        <taxon>Bacillales</taxon>
        <taxon>Paenibacillaceae</taxon>
        <taxon>Paenibacillus</taxon>
    </lineage>
</organism>
<gene>
    <name evidence="7" type="ORF">DL346_11020</name>
</gene>
<dbReference type="PANTHER" id="PTHR43525">
    <property type="entry name" value="PROTEIN MALY"/>
    <property type="match status" value="1"/>
</dbReference>
<dbReference type="Gene3D" id="3.40.640.10">
    <property type="entry name" value="Type I PLP-dependent aspartate aminotransferase-like (Major domain)"/>
    <property type="match status" value="1"/>
</dbReference>
<comment type="similarity">
    <text evidence="5">Belongs to the class-II pyridoxal-phosphate-dependent aminotransferase family. MalY/PatB cystathionine beta-lyase subfamily.</text>
</comment>
<dbReference type="PANTHER" id="PTHR43525:SF1">
    <property type="entry name" value="PROTEIN MALY"/>
    <property type="match status" value="1"/>
</dbReference>
<comment type="caution">
    <text evidence="7">The sequence shown here is derived from an EMBL/GenBank/DDBJ whole genome shotgun (WGS) entry which is preliminary data.</text>
</comment>
<evidence type="ECO:0000259" key="6">
    <source>
        <dbReference type="Pfam" id="PF00155"/>
    </source>
</evidence>
<dbReference type="NCBIfam" id="TIGR04350">
    <property type="entry name" value="C_S_lyase_PatB"/>
    <property type="match status" value="1"/>
</dbReference>
<dbReference type="RefSeq" id="WP_112882178.1">
    <property type="nucleotide sequence ID" value="NZ_QLUW01000002.1"/>
</dbReference>
<proteinExistence type="inferred from homology"/>
<dbReference type="InterPro" id="IPR015422">
    <property type="entry name" value="PyrdxlP-dep_Trfase_small"/>
</dbReference>
<evidence type="ECO:0000256" key="1">
    <source>
        <dbReference type="ARBA" id="ARBA00001933"/>
    </source>
</evidence>
<dbReference type="Proteomes" id="UP000249260">
    <property type="component" value="Unassembled WGS sequence"/>
</dbReference>
<sequence>MKYDFDRMIDRRNTSSLKWDGLRRYFGNGDELIPMWVADMDFASPPEVVAALKNRVEHGVFGYSFRTDSYLDAIKDWLRRRHRWQVEREWISHSPDVIAALSLIVNTFTKPGERIVYQAPVYNFARIIEAQGREAVNNPLMLENGRYTMDFDDLEAQLSKGAAMLILCSPHNPVGRVWSREELVRLGELCLKHRTLVVSDDIHCDLIYKRHSHTPFASISEAFADQSITCVAPSKTFNLLGLHASSVIIPNRTLQAKYNQAVQAWGIESPNTLGTAALESAYRHGEEWLNQLLGYVQSNIEFVIHFLNKRIPFIHAVKPDGTYFVWLDCRELGLTRDELDDLFIHKAKVALNQGCHFGAEGEGFMRMTVACPRSVLEKALIQIEAAVK</sequence>
<evidence type="ECO:0000313" key="8">
    <source>
        <dbReference type="Proteomes" id="UP000249260"/>
    </source>
</evidence>
<dbReference type="AlphaFoldDB" id="A0A328U2F4"/>
<dbReference type="EC" id="4.4.1.13" evidence="2"/>
<keyword evidence="3" id="KW-0663">Pyridoxal phosphate</keyword>
<dbReference type="SUPFAM" id="SSF53383">
    <property type="entry name" value="PLP-dependent transferases"/>
    <property type="match status" value="1"/>
</dbReference>
<dbReference type="InterPro" id="IPR015421">
    <property type="entry name" value="PyrdxlP-dep_Trfase_major"/>
</dbReference>
<evidence type="ECO:0000256" key="4">
    <source>
        <dbReference type="ARBA" id="ARBA00023239"/>
    </source>
</evidence>
<evidence type="ECO:0000256" key="5">
    <source>
        <dbReference type="ARBA" id="ARBA00037974"/>
    </source>
</evidence>
<dbReference type="InterPro" id="IPR051798">
    <property type="entry name" value="Class-II_PLP-Dep_Aminotrans"/>
</dbReference>
<name>A0A328U2F4_9BACL</name>
<evidence type="ECO:0000256" key="3">
    <source>
        <dbReference type="ARBA" id="ARBA00022898"/>
    </source>
</evidence>
<dbReference type="Pfam" id="PF00155">
    <property type="entry name" value="Aminotran_1_2"/>
    <property type="match status" value="1"/>
</dbReference>
<evidence type="ECO:0000313" key="7">
    <source>
        <dbReference type="EMBL" id="RAP75953.1"/>
    </source>
</evidence>
<feature type="domain" description="Aminotransferase class I/classII large" evidence="6">
    <location>
        <begin position="38"/>
        <end position="380"/>
    </location>
</feature>
<comment type="cofactor">
    <cofactor evidence="1">
        <name>pyridoxal 5'-phosphate</name>
        <dbReference type="ChEBI" id="CHEBI:597326"/>
    </cofactor>
</comment>
<dbReference type="EMBL" id="QLUW01000002">
    <property type="protein sequence ID" value="RAP75953.1"/>
    <property type="molecule type" value="Genomic_DNA"/>
</dbReference>
<dbReference type="InterPro" id="IPR004839">
    <property type="entry name" value="Aminotransferase_I/II_large"/>
</dbReference>
<reference evidence="7 8" key="1">
    <citation type="submission" date="2018-06" db="EMBL/GenBank/DDBJ databases">
        <title>Paenibacillus montanisoli sp. nov., isolated from mountain area soil.</title>
        <authorList>
            <person name="Wu M."/>
        </authorList>
    </citation>
    <scope>NUCLEOTIDE SEQUENCE [LARGE SCALE GENOMIC DNA]</scope>
    <source>
        <strain evidence="7 8">RA17</strain>
    </source>
</reference>
<keyword evidence="8" id="KW-1185">Reference proteome</keyword>
<dbReference type="GO" id="GO:0030170">
    <property type="term" value="F:pyridoxal phosphate binding"/>
    <property type="evidence" value="ECO:0007669"/>
    <property type="project" value="InterPro"/>
</dbReference>
<dbReference type="CDD" id="cd00609">
    <property type="entry name" value="AAT_like"/>
    <property type="match status" value="1"/>
</dbReference>
<dbReference type="OrthoDB" id="9802872at2"/>
<dbReference type="Gene3D" id="3.90.1150.10">
    <property type="entry name" value="Aspartate Aminotransferase, domain 1"/>
    <property type="match status" value="1"/>
</dbReference>
<keyword evidence="4 7" id="KW-0456">Lyase</keyword>